<evidence type="ECO:0000256" key="3">
    <source>
        <dbReference type="ARBA" id="ARBA00023002"/>
    </source>
</evidence>
<dbReference type="CDD" id="cd03469">
    <property type="entry name" value="Rieske_RO_Alpha_N"/>
    <property type="match status" value="1"/>
</dbReference>
<evidence type="ECO:0000256" key="2">
    <source>
        <dbReference type="ARBA" id="ARBA00022723"/>
    </source>
</evidence>
<dbReference type="InterPro" id="IPR015881">
    <property type="entry name" value="ARHD_Rieske_2Fe_2S"/>
</dbReference>
<keyword evidence="8" id="KW-1185">Reference proteome</keyword>
<name>A0ABX0JWM2_9PROT</name>
<evidence type="ECO:0000313" key="8">
    <source>
        <dbReference type="Proteomes" id="UP000635278"/>
    </source>
</evidence>
<reference evidence="7 8" key="1">
    <citation type="journal article" date="2020" name="Int. J. Syst. Evol. Microbiol.">
        <title>Novel acetic acid bacteria from cider fermentations: Acetobacter conturbans sp. nov. and Acetobacter fallax sp. nov.</title>
        <authorList>
            <person name="Sombolestani A.S."/>
            <person name="Cleenwerck I."/>
            <person name="Cnockaert M."/>
            <person name="Borremans W."/>
            <person name="Wieme A.D."/>
            <person name="De Vuyst L."/>
            <person name="Vandamme P."/>
        </authorList>
    </citation>
    <scope>NUCLEOTIDE SEQUENCE [LARGE SCALE GENOMIC DNA]</scope>
    <source>
        <strain evidence="7 8">LMG 30640</strain>
    </source>
</reference>
<evidence type="ECO:0000256" key="5">
    <source>
        <dbReference type="ARBA" id="ARBA00023014"/>
    </source>
</evidence>
<comment type="caution">
    <text evidence="7">The sequence shown here is derived from an EMBL/GenBank/DDBJ whole genome shotgun (WGS) entry which is preliminary data.</text>
</comment>
<evidence type="ECO:0000256" key="1">
    <source>
        <dbReference type="ARBA" id="ARBA00022714"/>
    </source>
</evidence>
<keyword evidence="3" id="KW-0560">Oxidoreductase</keyword>
<proteinExistence type="predicted"/>
<dbReference type="Gene3D" id="2.102.10.10">
    <property type="entry name" value="Rieske [2Fe-2S] iron-sulphur domain"/>
    <property type="match status" value="1"/>
</dbReference>
<dbReference type="PANTHER" id="PTHR21266:SF60">
    <property type="entry name" value="3-KETOSTEROID-9-ALPHA-MONOOXYGENASE, OXYGENASE COMPONENT"/>
    <property type="match status" value="1"/>
</dbReference>
<gene>
    <name evidence="7" type="ORF">GOB93_14790</name>
</gene>
<feature type="domain" description="Rieske" evidence="6">
    <location>
        <begin position="12"/>
        <end position="116"/>
    </location>
</feature>
<accession>A0ABX0JWM2</accession>
<evidence type="ECO:0000313" key="7">
    <source>
        <dbReference type="EMBL" id="NHN85899.1"/>
    </source>
</evidence>
<evidence type="ECO:0000259" key="6">
    <source>
        <dbReference type="PROSITE" id="PS51296"/>
    </source>
</evidence>
<evidence type="ECO:0000256" key="4">
    <source>
        <dbReference type="ARBA" id="ARBA00023004"/>
    </source>
</evidence>
<dbReference type="PANTHER" id="PTHR21266">
    <property type="entry name" value="IRON-SULFUR DOMAIN CONTAINING PROTEIN"/>
    <property type="match status" value="1"/>
</dbReference>
<keyword evidence="4" id="KW-0408">Iron</keyword>
<dbReference type="InterPro" id="IPR050584">
    <property type="entry name" value="Cholesterol_7-desaturase"/>
</dbReference>
<dbReference type="PROSITE" id="PS00570">
    <property type="entry name" value="RING_HYDROXYL_ALPHA"/>
    <property type="match status" value="1"/>
</dbReference>
<dbReference type="Proteomes" id="UP000635278">
    <property type="component" value="Unassembled WGS sequence"/>
</dbReference>
<sequence length="232" mass="25258">MQETDIGTIPGWQPLMLSLDLPSATVSGAQIGEQKLAVWRDSKGQVHVSDDRCPHRGMRLSLGFVREDMLACLYHGWRFDEGGHCRVIPAHPDIRPASTICVPVFPAREHAGLIWTRVDGADTGDPPETEWNLPETEHVTPVRTIMINVPLATVMTQLGGASGTCVRISAAARKGPPLSLLIVARPAGHARTQLHLLLEGKAPQTLCKQAAFWAMDFRDATEREYAGDGSDA</sequence>
<protein>
    <submittedName>
        <fullName evidence="7">Rieske 2Fe-2S domain-containing protein</fullName>
    </submittedName>
</protein>
<keyword evidence="5" id="KW-0411">Iron-sulfur</keyword>
<dbReference type="InterPro" id="IPR017941">
    <property type="entry name" value="Rieske_2Fe-2S"/>
</dbReference>
<dbReference type="Pfam" id="PF00355">
    <property type="entry name" value="Rieske"/>
    <property type="match status" value="1"/>
</dbReference>
<dbReference type="PROSITE" id="PS51296">
    <property type="entry name" value="RIESKE"/>
    <property type="match status" value="1"/>
</dbReference>
<dbReference type="SUPFAM" id="SSF50022">
    <property type="entry name" value="ISP domain"/>
    <property type="match status" value="1"/>
</dbReference>
<dbReference type="EMBL" id="WOTB01000022">
    <property type="protein sequence ID" value="NHN85899.1"/>
    <property type="molecule type" value="Genomic_DNA"/>
</dbReference>
<keyword evidence="1" id="KW-0001">2Fe-2S</keyword>
<organism evidence="7 8">
    <name type="scientific">Acetobacter musti</name>
    <dbReference type="NCBI Taxonomy" id="864732"/>
    <lineage>
        <taxon>Bacteria</taxon>
        <taxon>Pseudomonadati</taxon>
        <taxon>Pseudomonadota</taxon>
        <taxon>Alphaproteobacteria</taxon>
        <taxon>Acetobacterales</taxon>
        <taxon>Acetobacteraceae</taxon>
        <taxon>Acetobacter</taxon>
    </lineage>
</organism>
<dbReference type="RefSeq" id="WP_173584329.1">
    <property type="nucleotide sequence ID" value="NZ_WOTB01000022.1"/>
</dbReference>
<dbReference type="InterPro" id="IPR036922">
    <property type="entry name" value="Rieske_2Fe-2S_sf"/>
</dbReference>
<keyword evidence="2" id="KW-0479">Metal-binding</keyword>